<gene>
    <name evidence="5" type="ORF">ACFFRH_08400</name>
</gene>
<dbReference type="EMBL" id="JBHMBS010000003">
    <property type="protein sequence ID" value="MFB9675501.1"/>
    <property type="molecule type" value="Genomic_DNA"/>
</dbReference>
<feature type="domain" description="HTH deoR-type" evidence="4">
    <location>
        <begin position="3"/>
        <end position="58"/>
    </location>
</feature>
<dbReference type="PANTHER" id="PTHR30363">
    <property type="entry name" value="HTH-TYPE TRANSCRIPTIONAL REGULATOR SRLR-RELATED"/>
    <property type="match status" value="1"/>
</dbReference>
<evidence type="ECO:0000256" key="2">
    <source>
        <dbReference type="ARBA" id="ARBA00023125"/>
    </source>
</evidence>
<keyword evidence="6" id="KW-1185">Reference proteome</keyword>
<evidence type="ECO:0000256" key="1">
    <source>
        <dbReference type="ARBA" id="ARBA00023015"/>
    </source>
</evidence>
<dbReference type="PROSITE" id="PS51000">
    <property type="entry name" value="HTH_DEOR_2"/>
    <property type="match status" value="1"/>
</dbReference>
<evidence type="ECO:0000313" key="5">
    <source>
        <dbReference type="EMBL" id="MFB9675501.1"/>
    </source>
</evidence>
<sequence>MTSHDRWNALLAILARDGKVEVDAVAGELGVSAATIRRDLDHLDRQQMLTRTRGGAVVNAISYDLPLQYKAARHAPEKHRIATAAAALVSAGAVVGLNGGTTTTEVARSLATSADLHRQGGEPSLTLVTNALNIANELVVRRHVKLVVVGGVAMPASYELIGPLADGVLREVSLDIAILGVDALDPERGAFAHHEGEAGINRLMASRAHRVVVVADSSKLGMRAFARICPCDDIDVLVTDADAPAVTVRRFTDAGIEVIQA</sequence>
<comment type="caution">
    <text evidence="5">The sequence shown here is derived from an EMBL/GenBank/DDBJ whole genome shotgun (WGS) entry which is preliminary data.</text>
</comment>
<dbReference type="SMART" id="SM01134">
    <property type="entry name" value="DeoRC"/>
    <property type="match status" value="1"/>
</dbReference>
<dbReference type="InterPro" id="IPR036390">
    <property type="entry name" value="WH_DNA-bd_sf"/>
</dbReference>
<organism evidence="5 6">
    <name type="scientific">Streptosporangium vulgare</name>
    <dbReference type="NCBI Taxonomy" id="46190"/>
    <lineage>
        <taxon>Bacteria</taxon>
        <taxon>Bacillati</taxon>
        <taxon>Actinomycetota</taxon>
        <taxon>Actinomycetes</taxon>
        <taxon>Streptosporangiales</taxon>
        <taxon>Streptosporangiaceae</taxon>
        <taxon>Streptosporangium</taxon>
    </lineage>
</organism>
<dbReference type="InterPro" id="IPR050313">
    <property type="entry name" value="Carb_Metab_HTH_regulators"/>
</dbReference>
<dbReference type="PROSITE" id="PS00894">
    <property type="entry name" value="HTH_DEOR_1"/>
    <property type="match status" value="1"/>
</dbReference>
<dbReference type="GO" id="GO:0003677">
    <property type="term" value="F:DNA binding"/>
    <property type="evidence" value="ECO:0007669"/>
    <property type="project" value="UniProtKB-KW"/>
</dbReference>
<dbReference type="Pfam" id="PF00455">
    <property type="entry name" value="DeoRC"/>
    <property type="match status" value="1"/>
</dbReference>
<dbReference type="Pfam" id="PF08220">
    <property type="entry name" value="HTH_DeoR"/>
    <property type="match status" value="1"/>
</dbReference>
<dbReference type="SUPFAM" id="SSF46785">
    <property type="entry name" value="Winged helix' DNA-binding domain"/>
    <property type="match status" value="1"/>
</dbReference>
<dbReference type="PANTHER" id="PTHR30363:SF44">
    <property type="entry name" value="AGA OPERON TRANSCRIPTIONAL REPRESSOR-RELATED"/>
    <property type="match status" value="1"/>
</dbReference>
<dbReference type="InterPro" id="IPR018356">
    <property type="entry name" value="Tscrpt_reg_HTH_DeoR_CS"/>
</dbReference>
<dbReference type="Gene3D" id="3.40.50.1360">
    <property type="match status" value="1"/>
</dbReference>
<name>A0ABV5T8V0_9ACTN</name>
<dbReference type="Proteomes" id="UP001589610">
    <property type="component" value="Unassembled WGS sequence"/>
</dbReference>
<evidence type="ECO:0000259" key="4">
    <source>
        <dbReference type="PROSITE" id="PS51000"/>
    </source>
</evidence>
<reference evidence="5 6" key="1">
    <citation type="submission" date="2024-09" db="EMBL/GenBank/DDBJ databases">
        <authorList>
            <person name="Sun Q."/>
            <person name="Mori K."/>
        </authorList>
    </citation>
    <scope>NUCLEOTIDE SEQUENCE [LARGE SCALE GENOMIC DNA]</scope>
    <source>
        <strain evidence="5 6">JCM 3028</strain>
    </source>
</reference>
<proteinExistence type="predicted"/>
<dbReference type="InterPro" id="IPR014036">
    <property type="entry name" value="DeoR-like_C"/>
</dbReference>
<protein>
    <submittedName>
        <fullName evidence="5">DeoR/GlpR family DNA-binding transcription regulator</fullName>
    </submittedName>
</protein>
<keyword evidence="1" id="KW-0805">Transcription regulation</keyword>
<evidence type="ECO:0000313" key="6">
    <source>
        <dbReference type="Proteomes" id="UP001589610"/>
    </source>
</evidence>
<dbReference type="PRINTS" id="PR00037">
    <property type="entry name" value="HTHLACR"/>
</dbReference>
<keyword evidence="3" id="KW-0804">Transcription</keyword>
<dbReference type="InterPro" id="IPR001034">
    <property type="entry name" value="DeoR_HTH"/>
</dbReference>
<dbReference type="SUPFAM" id="SSF100950">
    <property type="entry name" value="NagB/RpiA/CoA transferase-like"/>
    <property type="match status" value="1"/>
</dbReference>
<accession>A0ABV5T8V0</accession>
<evidence type="ECO:0000256" key="3">
    <source>
        <dbReference type="ARBA" id="ARBA00023163"/>
    </source>
</evidence>
<dbReference type="SMART" id="SM00420">
    <property type="entry name" value="HTH_DEOR"/>
    <property type="match status" value="1"/>
</dbReference>
<dbReference type="RefSeq" id="WP_386155401.1">
    <property type="nucleotide sequence ID" value="NZ_JBHMBS010000003.1"/>
</dbReference>
<keyword evidence="2 5" id="KW-0238">DNA-binding</keyword>
<dbReference type="InterPro" id="IPR037171">
    <property type="entry name" value="NagB/RpiA_transferase-like"/>
</dbReference>